<dbReference type="EMBL" id="JBHTMP010000011">
    <property type="protein sequence ID" value="MFD1321299.1"/>
    <property type="molecule type" value="Genomic_DNA"/>
</dbReference>
<name>A0ABW3YDD7_9ACTN</name>
<dbReference type="SUPFAM" id="SSF52777">
    <property type="entry name" value="CoA-dependent acyltransferases"/>
    <property type="match status" value="1"/>
</dbReference>
<evidence type="ECO:0000313" key="2">
    <source>
        <dbReference type="Proteomes" id="UP001597260"/>
    </source>
</evidence>
<dbReference type="Gene3D" id="3.30.559.30">
    <property type="entry name" value="Nonribosomal peptide synthetase, condensation domain"/>
    <property type="match status" value="1"/>
</dbReference>
<sequence length="184" mass="19558">SPSHLAGIDRAGRLPALLDVVGHSVEQAIGQQDFAIGLPVTRRASAATEHLVACLIDTVSVRRRPGTATSATVAAVLQHADLPFAEVARMSPRVGGGRNPVYQVMAVLQDSPEPQLLLPGSQVRLSHDAEAHRPLSELIIEFFPGAHSRPRLRIMRDPDRVGHATMAAVVAGLTARLDTLARAS</sequence>
<comment type="caution">
    <text evidence="1">The sequence shown here is derived from an EMBL/GenBank/DDBJ whole genome shotgun (WGS) entry which is preliminary data.</text>
</comment>
<proteinExistence type="predicted"/>
<accession>A0ABW3YDD7</accession>
<evidence type="ECO:0000313" key="1">
    <source>
        <dbReference type="EMBL" id="MFD1321299.1"/>
    </source>
</evidence>
<gene>
    <name evidence="1" type="ORF">ACFQ4H_09380</name>
</gene>
<reference evidence="2" key="1">
    <citation type="journal article" date="2019" name="Int. J. Syst. Evol. Microbiol.">
        <title>The Global Catalogue of Microorganisms (GCM) 10K type strain sequencing project: providing services to taxonomists for standard genome sequencing and annotation.</title>
        <authorList>
            <consortium name="The Broad Institute Genomics Platform"/>
            <consortium name="The Broad Institute Genome Sequencing Center for Infectious Disease"/>
            <person name="Wu L."/>
            <person name="Ma J."/>
        </authorList>
    </citation>
    <scope>NUCLEOTIDE SEQUENCE [LARGE SCALE GENOMIC DNA]</scope>
    <source>
        <strain evidence="2">JCM 31037</strain>
    </source>
</reference>
<dbReference type="RefSeq" id="WP_377569286.1">
    <property type="nucleotide sequence ID" value="NZ_JBHTMP010000011.1"/>
</dbReference>
<feature type="non-terminal residue" evidence="1">
    <location>
        <position position="1"/>
    </location>
</feature>
<dbReference type="Proteomes" id="UP001597260">
    <property type="component" value="Unassembled WGS sequence"/>
</dbReference>
<organism evidence="1 2">
    <name type="scientific">Micromonospora sonneratiae</name>
    <dbReference type="NCBI Taxonomy" id="1184706"/>
    <lineage>
        <taxon>Bacteria</taxon>
        <taxon>Bacillati</taxon>
        <taxon>Actinomycetota</taxon>
        <taxon>Actinomycetes</taxon>
        <taxon>Micromonosporales</taxon>
        <taxon>Micromonosporaceae</taxon>
        <taxon>Micromonospora</taxon>
    </lineage>
</organism>
<keyword evidence="2" id="KW-1185">Reference proteome</keyword>
<protein>
    <submittedName>
        <fullName evidence="1">Uncharacterized protein</fullName>
    </submittedName>
</protein>